<evidence type="ECO:0000256" key="2">
    <source>
        <dbReference type="ARBA" id="ARBA00022723"/>
    </source>
</evidence>
<dbReference type="GO" id="GO:0016787">
    <property type="term" value="F:hydrolase activity"/>
    <property type="evidence" value="ECO:0007669"/>
    <property type="project" value="UniProtKB-KW"/>
</dbReference>
<evidence type="ECO:0000313" key="7">
    <source>
        <dbReference type="EMBL" id="TCS69959.1"/>
    </source>
</evidence>
<evidence type="ECO:0000256" key="1">
    <source>
        <dbReference type="ARBA" id="ARBA00001947"/>
    </source>
</evidence>
<dbReference type="AlphaFoldDB" id="A0A4R3JS24"/>
<evidence type="ECO:0000256" key="4">
    <source>
        <dbReference type="ARBA" id="ARBA00022833"/>
    </source>
</evidence>
<evidence type="ECO:0000259" key="5">
    <source>
        <dbReference type="SMART" id="SM00849"/>
    </source>
</evidence>
<keyword evidence="4" id="KW-0862">Zinc</keyword>
<dbReference type="Gene3D" id="3.60.15.10">
    <property type="entry name" value="Ribonuclease Z/Hydroxyacylglutathione hydrolase-like"/>
    <property type="match status" value="1"/>
</dbReference>
<dbReference type="CDD" id="cd06262">
    <property type="entry name" value="metallo-hydrolase-like_MBL-fold"/>
    <property type="match status" value="1"/>
</dbReference>
<dbReference type="SUPFAM" id="SSF56281">
    <property type="entry name" value="Metallo-hydrolase/oxidoreductase"/>
    <property type="match status" value="1"/>
</dbReference>
<evidence type="ECO:0000313" key="8">
    <source>
        <dbReference type="Proteomes" id="UP000294613"/>
    </source>
</evidence>
<reference evidence="7 8" key="2">
    <citation type="submission" date="2019-03" db="EMBL/GenBank/DDBJ databases">
        <title>Genomic Encyclopedia of Type Strains, Phase IV (KMG-IV): sequencing the most valuable type-strain genomes for metagenomic binning, comparative biology and taxonomic classification.</title>
        <authorList>
            <person name="Goeker M."/>
        </authorList>
    </citation>
    <scope>NUCLEOTIDE SEQUENCE [LARGE SCALE GENOMIC DNA]</scope>
    <source>
        <strain evidence="7 8">DSM 103426</strain>
    </source>
</reference>
<dbReference type="InterPro" id="IPR036866">
    <property type="entry name" value="RibonucZ/Hydroxyglut_hydro"/>
</dbReference>
<keyword evidence="2" id="KW-0479">Metal-binding</keyword>
<organism evidence="7 8">
    <name type="scientific">Faecalimonas umbilicata</name>
    <dbReference type="NCBI Taxonomy" id="1912855"/>
    <lineage>
        <taxon>Bacteria</taxon>
        <taxon>Bacillati</taxon>
        <taxon>Bacillota</taxon>
        <taxon>Clostridia</taxon>
        <taxon>Lachnospirales</taxon>
        <taxon>Lachnospiraceae</taxon>
        <taxon>Faecalimonas</taxon>
    </lineage>
</organism>
<reference evidence="6 9" key="1">
    <citation type="journal article" date="2018" name="Int. J. Syst. Evol. Microbiol.">
        <title>Draft Genome Sequence of Faecalimonas umbilicata JCM 30896T, an Acetate-Producing Bacterium Isolated from Human Feces.</title>
        <authorList>
            <person name="Sakamoto M."/>
            <person name="Ikeyama N."/>
            <person name="Yuki M."/>
            <person name="Ohkuma M."/>
        </authorList>
    </citation>
    <scope>NUCLEOTIDE SEQUENCE [LARGE SCALE GENOMIC DNA]</scope>
    <source>
        <strain evidence="6 9">EGH7</strain>
    </source>
</reference>
<accession>A0A4R3JS24</accession>
<evidence type="ECO:0000256" key="3">
    <source>
        <dbReference type="ARBA" id="ARBA00022801"/>
    </source>
</evidence>
<protein>
    <submittedName>
        <fullName evidence="7">Glyoxylase-like metal-dependent hydrolase (Beta-lactamase superfamily II)</fullName>
    </submittedName>
</protein>
<comment type="caution">
    <text evidence="7">The sequence shown here is derived from an EMBL/GenBank/DDBJ whole genome shotgun (WGS) entry which is preliminary data.</text>
</comment>
<dbReference type="InterPro" id="IPR051453">
    <property type="entry name" value="MBL_Glyoxalase_II"/>
</dbReference>
<feature type="domain" description="Metallo-beta-lactamase" evidence="5">
    <location>
        <begin position="12"/>
        <end position="190"/>
    </location>
</feature>
<dbReference type="InterPro" id="IPR001279">
    <property type="entry name" value="Metallo-B-lactamas"/>
</dbReference>
<dbReference type="PANTHER" id="PTHR46233:SF3">
    <property type="entry name" value="HYDROXYACYLGLUTATHIONE HYDROLASE GLOC"/>
    <property type="match status" value="1"/>
</dbReference>
<dbReference type="RefSeq" id="WP_008976440.1">
    <property type="nucleotide sequence ID" value="NZ_AP031411.1"/>
</dbReference>
<dbReference type="Pfam" id="PF00753">
    <property type="entry name" value="Lactamase_B"/>
    <property type="match status" value="1"/>
</dbReference>
<comment type="cofactor">
    <cofactor evidence="1">
        <name>Zn(2+)</name>
        <dbReference type="ChEBI" id="CHEBI:29105"/>
    </cofactor>
</comment>
<dbReference type="GO" id="GO:0046872">
    <property type="term" value="F:metal ion binding"/>
    <property type="evidence" value="ECO:0007669"/>
    <property type="project" value="UniProtKB-KW"/>
</dbReference>
<gene>
    <name evidence="7" type="ORF">EDD74_102131</name>
    <name evidence="6" type="ORF">FAEUMB_17930</name>
</gene>
<name>A0A4R3JS24_9FIRM</name>
<dbReference type="SMART" id="SM00849">
    <property type="entry name" value="Lactamase_B"/>
    <property type="match status" value="1"/>
</dbReference>
<dbReference type="EMBL" id="SLZV01000002">
    <property type="protein sequence ID" value="TCS69959.1"/>
    <property type="molecule type" value="Genomic_DNA"/>
</dbReference>
<keyword evidence="9" id="KW-1185">Reference proteome</keyword>
<keyword evidence="3 7" id="KW-0378">Hydrolase</keyword>
<dbReference type="PANTHER" id="PTHR46233">
    <property type="entry name" value="HYDROXYACYLGLUTATHIONE HYDROLASE GLOC"/>
    <property type="match status" value="1"/>
</dbReference>
<evidence type="ECO:0000313" key="6">
    <source>
        <dbReference type="EMBL" id="GBU05252.1"/>
    </source>
</evidence>
<evidence type="ECO:0000313" key="9">
    <source>
        <dbReference type="Proteomes" id="UP000702954"/>
    </source>
</evidence>
<dbReference type="GeneID" id="97506352"/>
<dbReference type="Proteomes" id="UP000294613">
    <property type="component" value="Unassembled WGS sequence"/>
</dbReference>
<dbReference type="Proteomes" id="UP000702954">
    <property type="component" value="Unassembled WGS sequence"/>
</dbReference>
<sequence>MKVERFLTGILSTNCYVAWNEQTKEAVIVDPAAYSKKLAEFLREEGLKPQAVLLTHGHFDHIMGLDALLEEYPVPVYVHEAEKGLIADPKTNLSLTYTNGYVFEDATYVTDGQKIAAAGVTFEVLFTPGHTSGGCCYYAETENMLFSGDTLFRCSVGRSDLPTGDETTLIRSIKEKLLVLPENTVVYPGHMAATTIQTEKTANPFLA</sequence>
<proteinExistence type="predicted"/>
<dbReference type="EMBL" id="BHEO01000008">
    <property type="protein sequence ID" value="GBU05252.1"/>
    <property type="molecule type" value="Genomic_DNA"/>
</dbReference>